<dbReference type="EMBL" id="MHPU01000022">
    <property type="protein sequence ID" value="OGZ88471.1"/>
    <property type="molecule type" value="Genomic_DNA"/>
</dbReference>
<accession>A0A1G2JPT3</accession>
<evidence type="ECO:0000313" key="2">
    <source>
        <dbReference type="EMBL" id="OGZ88471.1"/>
    </source>
</evidence>
<proteinExistence type="predicted"/>
<name>A0A1G2JPT3_9BACT</name>
<sequence>MNQENPRSEEVQPDPEEIKRQWDDWLASELQRTGKDNPEDYLDYFYKNKAGLGFSKEQEKGVIAFLYEKINGANPQENTAEASEKKESGKKVEAPTEEEDKKVEVAPEIKKDITPLPSEERPPYGSSEEEFQKWEQTWSNWFILEMQRTGIDNPKEYKAYFKKNIQGKLKNRQTEVRNYVEDLSGKKKFAKKAREKEEQETVENPEALSQKELKKLEVRFKNLIEVLNRFCAELQGRDRDGLVPLMEGDESAKIKGATVGLGEAFESKEISSEEINQSLQKIISATDEIGNAGQERGSTREDEGSLRKVLSSLNRIEDACGGIIDSLRGMPKEEAKSMIKTVRKLKETANDGGNFVSKKVNILKRYSR</sequence>
<feature type="compositionally biased region" description="Basic and acidic residues" evidence="1">
    <location>
        <begin position="82"/>
        <end position="122"/>
    </location>
</feature>
<comment type="caution">
    <text evidence="2">The sequence shown here is derived from an EMBL/GenBank/DDBJ whole genome shotgun (WGS) entry which is preliminary data.</text>
</comment>
<reference evidence="2 3" key="1">
    <citation type="journal article" date="2016" name="Nat. Commun.">
        <title>Thousands of microbial genomes shed light on interconnected biogeochemical processes in an aquifer system.</title>
        <authorList>
            <person name="Anantharaman K."/>
            <person name="Brown C.T."/>
            <person name="Hug L.A."/>
            <person name="Sharon I."/>
            <person name="Castelle C.J."/>
            <person name="Probst A.J."/>
            <person name="Thomas B.C."/>
            <person name="Singh A."/>
            <person name="Wilkins M.J."/>
            <person name="Karaoz U."/>
            <person name="Brodie E.L."/>
            <person name="Williams K.H."/>
            <person name="Hubbard S.S."/>
            <person name="Banfield J.F."/>
        </authorList>
    </citation>
    <scope>NUCLEOTIDE SEQUENCE [LARGE SCALE GENOMIC DNA]</scope>
</reference>
<dbReference type="AlphaFoldDB" id="A0A1G2JPT3"/>
<evidence type="ECO:0000256" key="1">
    <source>
        <dbReference type="SAM" id="MobiDB-lite"/>
    </source>
</evidence>
<protein>
    <submittedName>
        <fullName evidence="2">Uncharacterized protein</fullName>
    </submittedName>
</protein>
<organism evidence="2 3">
    <name type="scientific">Candidatus Staskawiczbacteria bacterium RIFOXYD1_FULL_32_13</name>
    <dbReference type="NCBI Taxonomy" id="1802234"/>
    <lineage>
        <taxon>Bacteria</taxon>
        <taxon>Candidatus Staskawicziibacteriota</taxon>
    </lineage>
</organism>
<feature type="region of interest" description="Disordered" evidence="1">
    <location>
        <begin position="71"/>
        <end position="129"/>
    </location>
</feature>
<gene>
    <name evidence="2" type="ORF">A2561_03850</name>
</gene>
<dbReference type="Proteomes" id="UP000178935">
    <property type="component" value="Unassembled WGS sequence"/>
</dbReference>
<evidence type="ECO:0000313" key="3">
    <source>
        <dbReference type="Proteomes" id="UP000178935"/>
    </source>
</evidence>